<keyword evidence="3" id="KW-1185">Reference proteome</keyword>
<evidence type="ECO:0000313" key="3">
    <source>
        <dbReference type="Proteomes" id="UP000292702"/>
    </source>
</evidence>
<reference evidence="2 3" key="1">
    <citation type="submission" date="2018-11" db="EMBL/GenBank/DDBJ databases">
        <title>Genome assembly of Steccherinum ochraceum LE-BIN_3174, the white-rot fungus of the Steccherinaceae family (The Residual Polyporoid clade, Polyporales, Basidiomycota).</title>
        <authorList>
            <person name="Fedorova T.V."/>
            <person name="Glazunova O.A."/>
            <person name="Landesman E.O."/>
            <person name="Moiseenko K.V."/>
            <person name="Psurtseva N.V."/>
            <person name="Savinova O.S."/>
            <person name="Shakhova N.V."/>
            <person name="Tyazhelova T.V."/>
            <person name="Vasina D.V."/>
        </authorList>
    </citation>
    <scope>NUCLEOTIDE SEQUENCE [LARGE SCALE GENOMIC DNA]</scope>
    <source>
        <strain evidence="2 3">LE-BIN_3174</strain>
    </source>
</reference>
<accession>A0A4R0RLY6</accession>
<dbReference type="PROSITE" id="PS50181">
    <property type="entry name" value="FBOX"/>
    <property type="match status" value="1"/>
</dbReference>
<protein>
    <recommendedName>
        <fullName evidence="1">F-box domain-containing protein</fullName>
    </recommendedName>
</protein>
<dbReference type="EMBL" id="RWJN01000147">
    <property type="protein sequence ID" value="TCD66159.1"/>
    <property type="molecule type" value="Genomic_DNA"/>
</dbReference>
<feature type="domain" description="F-box" evidence="1">
    <location>
        <begin position="1"/>
        <end position="55"/>
    </location>
</feature>
<evidence type="ECO:0000313" key="2">
    <source>
        <dbReference type="EMBL" id="TCD66159.1"/>
    </source>
</evidence>
<sequence length="361" mass="39418">MATLSSLPNELLIAIFSYVAADVRHGHITTTLSPVCSSFNRLIQSSGLDVMYTHLRGINETQMFLSLVQSRPMARKAVYSLLLVVVCNEDDDTASNAPTLAAIEAILSTIDTSHLHTLFLYAPFRNGDEAKLQILGDEFFDVHPPLQLPVPLPALANLHLSGLIAVSPAGQPPYAPNLEQLQLLRLYGLPEPHDNLPRLLHNLAPNVTQFKLTIRSLHAAYFDQLLDFCETVSAGFLNPDAVLAENLTHGFPTSLKQIVGCLSYDRGNYAAASTLPLLKRFSDDAARDLHKIGKTAPLTITLPLNGQPDYIPRRGEDDQREVYRFILTWMSLNIGEEVIGSGALNGVAVGASARSYSQVLG</sequence>
<dbReference type="CDD" id="cd09917">
    <property type="entry name" value="F-box_SF"/>
    <property type="match status" value="1"/>
</dbReference>
<comment type="caution">
    <text evidence="2">The sequence shown here is derived from an EMBL/GenBank/DDBJ whole genome shotgun (WGS) entry which is preliminary data.</text>
</comment>
<dbReference type="InterPro" id="IPR001810">
    <property type="entry name" value="F-box_dom"/>
</dbReference>
<dbReference type="InterPro" id="IPR036047">
    <property type="entry name" value="F-box-like_dom_sf"/>
</dbReference>
<dbReference type="SUPFAM" id="SSF81383">
    <property type="entry name" value="F-box domain"/>
    <property type="match status" value="1"/>
</dbReference>
<proteinExistence type="predicted"/>
<name>A0A4R0RLY6_9APHY</name>
<dbReference type="AlphaFoldDB" id="A0A4R0RLY6"/>
<organism evidence="2 3">
    <name type="scientific">Steccherinum ochraceum</name>
    <dbReference type="NCBI Taxonomy" id="92696"/>
    <lineage>
        <taxon>Eukaryota</taxon>
        <taxon>Fungi</taxon>
        <taxon>Dikarya</taxon>
        <taxon>Basidiomycota</taxon>
        <taxon>Agaricomycotina</taxon>
        <taxon>Agaricomycetes</taxon>
        <taxon>Polyporales</taxon>
        <taxon>Steccherinaceae</taxon>
        <taxon>Steccherinum</taxon>
    </lineage>
</organism>
<dbReference type="Proteomes" id="UP000292702">
    <property type="component" value="Unassembled WGS sequence"/>
</dbReference>
<evidence type="ECO:0000259" key="1">
    <source>
        <dbReference type="PROSITE" id="PS50181"/>
    </source>
</evidence>
<gene>
    <name evidence="2" type="ORF">EIP91_001713</name>
</gene>